<evidence type="ECO:0000259" key="8">
    <source>
        <dbReference type="PROSITE" id="PS52029"/>
    </source>
</evidence>
<accession>A0ABP8F5M7</accession>
<dbReference type="SUPFAM" id="SSF47090">
    <property type="entry name" value="PGBD-like"/>
    <property type="match status" value="1"/>
</dbReference>
<dbReference type="SUPFAM" id="SSF141523">
    <property type="entry name" value="L,D-transpeptidase catalytic domain-like"/>
    <property type="match status" value="1"/>
</dbReference>
<dbReference type="Pfam" id="PF01471">
    <property type="entry name" value="PG_binding_1"/>
    <property type="match status" value="1"/>
</dbReference>
<dbReference type="PANTHER" id="PTHR41533">
    <property type="entry name" value="L,D-TRANSPEPTIDASE HI_1667-RELATED"/>
    <property type="match status" value="1"/>
</dbReference>
<dbReference type="InterPro" id="IPR036365">
    <property type="entry name" value="PGBD-like_sf"/>
</dbReference>
<keyword evidence="4 7" id="KW-0133">Cell shape</keyword>
<dbReference type="Gene3D" id="1.10.101.10">
    <property type="entry name" value="PGBD-like superfamily/PGBD"/>
    <property type="match status" value="1"/>
</dbReference>
<gene>
    <name evidence="9" type="ORF">GCM10023183_01460</name>
</gene>
<name>A0ABP8F5M7_9BACT</name>
<evidence type="ECO:0000256" key="3">
    <source>
        <dbReference type="ARBA" id="ARBA00022679"/>
    </source>
</evidence>
<keyword evidence="6 7" id="KW-0961">Cell wall biogenesis/degradation</keyword>
<evidence type="ECO:0000256" key="1">
    <source>
        <dbReference type="ARBA" id="ARBA00004752"/>
    </source>
</evidence>
<feature type="active site" description="Proton donor/acceptor" evidence="7">
    <location>
        <position position="243"/>
    </location>
</feature>
<evidence type="ECO:0000256" key="2">
    <source>
        <dbReference type="ARBA" id="ARBA00005992"/>
    </source>
</evidence>
<feature type="domain" description="L,D-TPase catalytic" evidence="8">
    <location>
        <begin position="107"/>
        <end position="287"/>
    </location>
</feature>
<dbReference type="PANTHER" id="PTHR41533:SF2">
    <property type="entry name" value="BLR7131 PROTEIN"/>
    <property type="match status" value="1"/>
</dbReference>
<dbReference type="Proteomes" id="UP001501844">
    <property type="component" value="Unassembled WGS sequence"/>
</dbReference>
<sequence>MQAGTWDAFPEDICVQPGTQDRFVPKVRNLLCLTQDLTHCATQDSTFFDAHLTDAVKRFQRRHGLPADGIVGCNTLTALNVSPAKRLQQLLVNLARWQDSLYAPTYPQVLVNIPDYTLHLLNSQAQTVWKTRVVVGQVKRNFQTRQINSRISYLVVRPTWNLPKSIIKNEIIPAVRRDASYLAKNHMDLYKEVRGRLVPLGVGSVNWKTVDATKITIIQRPGTWNALGQIKFLFHNPFDIYLHDTPAKALFHHPVRAYSHGCVRVEHPDKLATYLLSPDWGKPVAFSLQAQKGQNQQVFLPKPVAIQIRYFTSWIDAQGVLQFRDDVYGLDAVTFPLLSEVH</sequence>
<dbReference type="PROSITE" id="PS52029">
    <property type="entry name" value="LD_TPASE"/>
    <property type="match status" value="1"/>
</dbReference>
<dbReference type="InterPro" id="IPR002477">
    <property type="entry name" value="Peptidoglycan-bd-like"/>
</dbReference>
<keyword evidence="5 7" id="KW-0573">Peptidoglycan synthesis</keyword>
<evidence type="ECO:0000313" key="10">
    <source>
        <dbReference type="Proteomes" id="UP001501844"/>
    </source>
</evidence>
<organism evidence="9 10">
    <name type="scientific">Nibribacter koreensis</name>
    <dbReference type="NCBI Taxonomy" id="1084519"/>
    <lineage>
        <taxon>Bacteria</taxon>
        <taxon>Pseudomonadati</taxon>
        <taxon>Bacteroidota</taxon>
        <taxon>Cytophagia</taxon>
        <taxon>Cytophagales</taxon>
        <taxon>Hymenobacteraceae</taxon>
        <taxon>Nibribacter</taxon>
    </lineage>
</organism>
<keyword evidence="3" id="KW-0808">Transferase</keyword>
<feature type="active site" description="Nucleophile" evidence="7">
    <location>
        <position position="262"/>
    </location>
</feature>
<protein>
    <submittedName>
        <fullName evidence="9">L,D-transpeptidase family protein</fullName>
    </submittedName>
</protein>
<proteinExistence type="inferred from homology"/>
<dbReference type="EMBL" id="BAABGX010000001">
    <property type="protein sequence ID" value="GAA4295503.1"/>
    <property type="molecule type" value="Genomic_DNA"/>
</dbReference>
<evidence type="ECO:0000256" key="6">
    <source>
        <dbReference type="ARBA" id="ARBA00023316"/>
    </source>
</evidence>
<evidence type="ECO:0000256" key="4">
    <source>
        <dbReference type="ARBA" id="ARBA00022960"/>
    </source>
</evidence>
<evidence type="ECO:0000256" key="7">
    <source>
        <dbReference type="PROSITE-ProRule" id="PRU01373"/>
    </source>
</evidence>
<evidence type="ECO:0000313" key="9">
    <source>
        <dbReference type="EMBL" id="GAA4295503.1"/>
    </source>
</evidence>
<dbReference type="InterPro" id="IPR036366">
    <property type="entry name" value="PGBDSf"/>
</dbReference>
<reference evidence="10" key="1">
    <citation type="journal article" date="2019" name="Int. J. Syst. Evol. Microbiol.">
        <title>The Global Catalogue of Microorganisms (GCM) 10K type strain sequencing project: providing services to taxonomists for standard genome sequencing and annotation.</title>
        <authorList>
            <consortium name="The Broad Institute Genomics Platform"/>
            <consortium name="The Broad Institute Genome Sequencing Center for Infectious Disease"/>
            <person name="Wu L."/>
            <person name="Ma J."/>
        </authorList>
    </citation>
    <scope>NUCLEOTIDE SEQUENCE [LARGE SCALE GENOMIC DNA]</scope>
    <source>
        <strain evidence="10">JCM 17917</strain>
    </source>
</reference>
<dbReference type="InterPro" id="IPR038063">
    <property type="entry name" value="Transpep_catalytic_dom"/>
</dbReference>
<comment type="caution">
    <text evidence="9">The sequence shown here is derived from an EMBL/GenBank/DDBJ whole genome shotgun (WGS) entry which is preliminary data.</text>
</comment>
<comment type="similarity">
    <text evidence="2">Belongs to the YkuD family.</text>
</comment>
<dbReference type="Gene3D" id="2.40.440.10">
    <property type="entry name" value="L,D-transpeptidase catalytic domain-like"/>
    <property type="match status" value="1"/>
</dbReference>
<dbReference type="InterPro" id="IPR052905">
    <property type="entry name" value="LD-transpeptidase_YkuD-like"/>
</dbReference>
<dbReference type="CDD" id="cd16913">
    <property type="entry name" value="YkuD_like"/>
    <property type="match status" value="1"/>
</dbReference>
<evidence type="ECO:0000256" key="5">
    <source>
        <dbReference type="ARBA" id="ARBA00022984"/>
    </source>
</evidence>
<keyword evidence="10" id="KW-1185">Reference proteome</keyword>
<comment type="pathway">
    <text evidence="1 7">Cell wall biogenesis; peptidoglycan biosynthesis.</text>
</comment>
<dbReference type="InterPro" id="IPR005490">
    <property type="entry name" value="LD_TPept_cat_dom"/>
</dbReference>
<dbReference type="Pfam" id="PF03734">
    <property type="entry name" value="YkuD"/>
    <property type="match status" value="1"/>
</dbReference>